<evidence type="ECO:0000313" key="2">
    <source>
        <dbReference type="Proteomes" id="UP000253872"/>
    </source>
</evidence>
<dbReference type="EMBL" id="QEPN01000001">
    <property type="protein sequence ID" value="RDE73762.1"/>
    <property type="molecule type" value="Genomic_DNA"/>
</dbReference>
<gene>
    <name evidence="1" type="ORF">DPV93_00975</name>
</gene>
<dbReference type="AlphaFoldDB" id="A0A369YG76"/>
<organism evidence="1 2">
    <name type="scientific">Haemophilus sputorum</name>
    <dbReference type="NCBI Taxonomy" id="1078480"/>
    <lineage>
        <taxon>Bacteria</taxon>
        <taxon>Pseudomonadati</taxon>
        <taxon>Pseudomonadota</taxon>
        <taxon>Gammaproteobacteria</taxon>
        <taxon>Pasteurellales</taxon>
        <taxon>Pasteurellaceae</taxon>
        <taxon>Haemophilus</taxon>
    </lineage>
</organism>
<dbReference type="PANTHER" id="PTHR35862:SF1">
    <property type="entry name" value="FELS-2 PROPHAGE PROTEIN"/>
    <property type="match status" value="1"/>
</dbReference>
<reference evidence="1 2" key="1">
    <citation type="submission" date="2018-05" db="EMBL/GenBank/DDBJ databases">
        <title>Draft Genome Sequences for a Diverse set of 7 Haemophilus Species.</title>
        <authorList>
            <person name="Nichols M."/>
            <person name="Topaz N."/>
            <person name="Wang X."/>
            <person name="Wang X."/>
            <person name="Boxrud D."/>
        </authorList>
    </citation>
    <scope>NUCLEOTIDE SEQUENCE [LARGE SCALE GENOMIC DNA]</scope>
    <source>
        <strain evidence="1 2">C2002001239</strain>
    </source>
</reference>
<dbReference type="RefSeq" id="WP_111401483.1">
    <property type="nucleotide sequence ID" value="NZ_QEPN01000001.1"/>
</dbReference>
<proteinExistence type="predicted"/>
<dbReference type="SUPFAM" id="SSF69279">
    <property type="entry name" value="Phage tail proteins"/>
    <property type="match status" value="1"/>
</dbReference>
<protein>
    <recommendedName>
        <fullName evidence="3">Phage protein D</fullName>
    </recommendedName>
</protein>
<dbReference type="InterPro" id="IPR052726">
    <property type="entry name" value="Phage_Baseplate_Hub"/>
</dbReference>
<accession>A0A369YG76</accession>
<dbReference type="PANTHER" id="PTHR35862">
    <property type="entry name" value="FELS-2 PROPHAGE PROTEIN"/>
    <property type="match status" value="1"/>
</dbReference>
<dbReference type="Pfam" id="PF05954">
    <property type="entry name" value="Phage_GPD"/>
    <property type="match status" value="1"/>
</dbReference>
<dbReference type="Proteomes" id="UP000253872">
    <property type="component" value="Unassembled WGS sequence"/>
</dbReference>
<evidence type="ECO:0000313" key="1">
    <source>
        <dbReference type="EMBL" id="RDE73762.1"/>
    </source>
</evidence>
<evidence type="ECO:0008006" key="3">
    <source>
        <dbReference type="Google" id="ProtNLM"/>
    </source>
</evidence>
<sequence length="354" mass="39714">MSNVQKPDFTLFYEKTNITADIEPSLIELTYTDYLEGQSDELSVQFEDINGKWIRQWFPTQGDKLKAAIGYQGEPLVEIGAFEIDEVEYGYRPSSITLRALSTGVSKSNRTLKPKAYENTSLAQVVAMVAERLKLKVVGKIRQIPIKRITQYQERDVEFLARLAREYHHSFKIVGNQLVFTDKDELGQTEPIAVLDETQCISIRLRDRIKDTAKQVEIKGFDTSGKKVVKKSKKATALRPKMKQAQAASGDTLKITTRGESQEQIDARGDAALSEQNEDQSAGDIMLIGNPKLVAGSTILLKNLGVFSGKYLIKQSRHSISRSQGYTTNIEVRMLEFIPDDLLTLGMEMTNANP</sequence>
<name>A0A369YG76_9PAST</name>
<comment type="caution">
    <text evidence="1">The sequence shown here is derived from an EMBL/GenBank/DDBJ whole genome shotgun (WGS) entry which is preliminary data.</text>
</comment>